<gene>
    <name evidence="5" type="ORF">FPZ42_12460</name>
</gene>
<evidence type="ECO:0000313" key="5">
    <source>
        <dbReference type="EMBL" id="TWR25408.1"/>
    </source>
</evidence>
<dbReference type="RefSeq" id="WP_146271863.1">
    <property type="nucleotide sequence ID" value="NZ_VOEI01000004.1"/>
</dbReference>
<dbReference type="EC" id="5.4.99.5" evidence="1"/>
<dbReference type="Proteomes" id="UP000318010">
    <property type="component" value="Unassembled WGS sequence"/>
</dbReference>
<dbReference type="EMBL" id="VOEI01000004">
    <property type="protein sequence ID" value="TWR25408.1"/>
    <property type="molecule type" value="Genomic_DNA"/>
</dbReference>
<dbReference type="Pfam" id="PF01817">
    <property type="entry name" value="CM_2"/>
    <property type="match status" value="1"/>
</dbReference>
<evidence type="ECO:0000259" key="4">
    <source>
        <dbReference type="PROSITE" id="PS51168"/>
    </source>
</evidence>
<dbReference type="PANTHER" id="PTHR38041">
    <property type="entry name" value="CHORISMATE MUTASE"/>
    <property type="match status" value="1"/>
</dbReference>
<accession>A0A563U1B6</accession>
<dbReference type="SMART" id="SM00830">
    <property type="entry name" value="CM_2"/>
    <property type="match status" value="1"/>
</dbReference>
<protein>
    <recommendedName>
        <fullName evidence="1">chorismate mutase</fullName>
        <ecNumber evidence="1">5.4.99.5</ecNumber>
    </recommendedName>
</protein>
<dbReference type="InterPro" id="IPR036979">
    <property type="entry name" value="CM_dom_sf"/>
</dbReference>
<dbReference type="InterPro" id="IPR051331">
    <property type="entry name" value="Chorismate_mutase-related"/>
</dbReference>
<dbReference type="GO" id="GO:0046417">
    <property type="term" value="P:chorismate metabolic process"/>
    <property type="evidence" value="ECO:0007669"/>
    <property type="project" value="InterPro"/>
</dbReference>
<sequence>MKHILIIATTFVSLCMGMSSYAQTEPPKVPNIMEINRKKIDSLDQKLIEIIGTREKLVKEIGEYKAANHIPPLQASRFQEVLNRSTAAGKTQGLSEDFIKELLNAIHKESLRIENEIKDKAK</sequence>
<keyword evidence="6" id="KW-1185">Reference proteome</keyword>
<dbReference type="AlphaFoldDB" id="A0A563U1B6"/>
<feature type="signal peptide" evidence="3">
    <location>
        <begin position="1"/>
        <end position="24"/>
    </location>
</feature>
<dbReference type="PROSITE" id="PS51168">
    <property type="entry name" value="CHORISMATE_MUT_2"/>
    <property type="match status" value="1"/>
</dbReference>
<keyword evidence="2" id="KW-0413">Isomerase</keyword>
<feature type="domain" description="Chorismate mutase" evidence="4">
    <location>
        <begin position="27"/>
        <end position="118"/>
    </location>
</feature>
<dbReference type="OrthoDB" id="669870at2"/>
<evidence type="ECO:0000256" key="3">
    <source>
        <dbReference type="SAM" id="SignalP"/>
    </source>
</evidence>
<proteinExistence type="predicted"/>
<dbReference type="PANTHER" id="PTHR38041:SF1">
    <property type="entry name" value="CHORISMATE MUTASE"/>
    <property type="match status" value="1"/>
</dbReference>
<dbReference type="SUPFAM" id="SSF48600">
    <property type="entry name" value="Chorismate mutase II"/>
    <property type="match status" value="1"/>
</dbReference>
<dbReference type="InterPro" id="IPR002701">
    <property type="entry name" value="CM_II_prokaryot"/>
</dbReference>
<name>A0A563U1B6_9SPHI</name>
<dbReference type="GO" id="GO:0009697">
    <property type="term" value="P:salicylic acid biosynthetic process"/>
    <property type="evidence" value="ECO:0007669"/>
    <property type="project" value="TreeGrafter"/>
</dbReference>
<feature type="chain" id="PRO_5022002693" description="chorismate mutase" evidence="3">
    <location>
        <begin position="25"/>
        <end position="122"/>
    </location>
</feature>
<evidence type="ECO:0000256" key="1">
    <source>
        <dbReference type="ARBA" id="ARBA00012404"/>
    </source>
</evidence>
<dbReference type="InterPro" id="IPR036263">
    <property type="entry name" value="Chorismate_II_sf"/>
</dbReference>
<evidence type="ECO:0000313" key="6">
    <source>
        <dbReference type="Proteomes" id="UP000318010"/>
    </source>
</evidence>
<dbReference type="GO" id="GO:0004106">
    <property type="term" value="F:chorismate mutase activity"/>
    <property type="evidence" value="ECO:0007669"/>
    <property type="project" value="UniProtKB-EC"/>
</dbReference>
<dbReference type="Gene3D" id="1.20.59.10">
    <property type="entry name" value="Chorismate mutase"/>
    <property type="match status" value="1"/>
</dbReference>
<reference evidence="5 6" key="1">
    <citation type="submission" date="2019-07" db="EMBL/GenBank/DDBJ databases">
        <authorList>
            <person name="Kim J."/>
        </authorList>
    </citation>
    <scope>NUCLEOTIDE SEQUENCE [LARGE SCALE GENOMIC DNA]</scope>
    <source>
        <strain evidence="5 6">MJ1a</strain>
    </source>
</reference>
<comment type="caution">
    <text evidence="5">The sequence shown here is derived from an EMBL/GenBank/DDBJ whole genome shotgun (WGS) entry which is preliminary data.</text>
</comment>
<evidence type="ECO:0000256" key="2">
    <source>
        <dbReference type="ARBA" id="ARBA00023235"/>
    </source>
</evidence>
<keyword evidence="3" id="KW-0732">Signal</keyword>
<organism evidence="5 6">
    <name type="scientific">Mucilaginibacter achroorhodeus</name>
    <dbReference type="NCBI Taxonomy" id="2599294"/>
    <lineage>
        <taxon>Bacteria</taxon>
        <taxon>Pseudomonadati</taxon>
        <taxon>Bacteroidota</taxon>
        <taxon>Sphingobacteriia</taxon>
        <taxon>Sphingobacteriales</taxon>
        <taxon>Sphingobacteriaceae</taxon>
        <taxon>Mucilaginibacter</taxon>
    </lineage>
</organism>